<organism evidence="1 2">
    <name type="scientific">Alloyangia pacifica</name>
    <dbReference type="NCBI Taxonomy" id="311180"/>
    <lineage>
        <taxon>Bacteria</taxon>
        <taxon>Pseudomonadati</taxon>
        <taxon>Pseudomonadota</taxon>
        <taxon>Alphaproteobacteria</taxon>
        <taxon>Rhodobacterales</taxon>
        <taxon>Roseobacteraceae</taxon>
        <taxon>Alloyangia</taxon>
    </lineage>
</organism>
<dbReference type="Proteomes" id="UP000244915">
    <property type="component" value="Chromosome 1"/>
</dbReference>
<name>A0A2U8HCW5_9RHOB</name>
<dbReference type="AlphaFoldDB" id="A0A2U8HCW5"/>
<reference evidence="1 2" key="1">
    <citation type="submission" date="2017-06" db="EMBL/GenBank/DDBJ databases">
        <title>Yangia sp. YSBP01 complete genome sequence.</title>
        <authorList>
            <person name="Woo J.-H."/>
            <person name="Kim H.-S."/>
        </authorList>
    </citation>
    <scope>NUCLEOTIDE SEQUENCE [LARGE SCALE GENOMIC DNA]</scope>
    <source>
        <strain evidence="1 2">YSBP01</strain>
    </source>
</reference>
<sequence>MRRIAQLRRKCRLEFVALVFIAACDTFPLTPTEFDREFQQATFVLQPQADAWLSTRSAQVVLERRFRGRNEQHILLPNPTAISGENYILLRSHGTRRASIGRFQPLELLKSAGGIPYPFTAAEIRGMTTETDALGQIDWAHWTNYSGLTCVLAFRRFDGANRTIPAGAGAMDLAMRNCVYGTVEEALAPIAPQGASFAATGLAEESAPKMLSPLAGPLP</sequence>
<gene>
    <name evidence="1" type="ORF">CEW88_03870</name>
</gene>
<dbReference type="EMBL" id="CP022189">
    <property type="protein sequence ID" value="AWI82876.1"/>
    <property type="molecule type" value="Genomic_DNA"/>
</dbReference>
<protein>
    <submittedName>
        <fullName evidence="1">Uncharacterized protein</fullName>
    </submittedName>
</protein>
<evidence type="ECO:0000313" key="1">
    <source>
        <dbReference type="EMBL" id="AWI82876.1"/>
    </source>
</evidence>
<proteinExistence type="predicted"/>
<evidence type="ECO:0000313" key="2">
    <source>
        <dbReference type="Proteomes" id="UP000244915"/>
    </source>
</evidence>
<dbReference type="KEGG" id="ypac:CEW88_03870"/>
<accession>A0A2U8HCW5</accession>